<accession>A0ABN0VSG4</accession>
<dbReference type="Proteomes" id="UP001500782">
    <property type="component" value="Unassembled WGS sequence"/>
</dbReference>
<dbReference type="PANTHER" id="PTHR43685">
    <property type="entry name" value="GLYCOSYLTRANSFERASE"/>
    <property type="match status" value="1"/>
</dbReference>
<evidence type="ECO:0000313" key="2">
    <source>
        <dbReference type="EMBL" id="GAA0316190.1"/>
    </source>
</evidence>
<dbReference type="Gene3D" id="3.90.550.10">
    <property type="entry name" value="Spore Coat Polysaccharide Biosynthesis Protein SpsA, Chain A"/>
    <property type="match status" value="1"/>
</dbReference>
<dbReference type="PANTHER" id="PTHR43685:SF2">
    <property type="entry name" value="GLYCOSYLTRANSFERASE 2-LIKE DOMAIN-CONTAINING PROTEIN"/>
    <property type="match status" value="1"/>
</dbReference>
<sequence length="274" mass="31959">MEITIKEPLVSVIIPTFNRKGPLCELVESLSRQTFQDFEVIIVNDQGESVDYVTELYPELKINITTPHQKLHHVGCRNEGLTHANGELIMLCDDDDFIVPDHLENMVKELADTDFVFTDVEMVEFKEKNNLRYATSRTLFSYEFDEELIRKFNTYVSSGSVYKKLIHELIGNFDEKLHNYWDWDFILRVMESGVKVKKRPVASAIYAFTSDSGQLSSQLNERRGSYLQKLSEKHQLGVLPQENFWTMMESPFVKRKRSESQVVWDGLPVKYRET</sequence>
<dbReference type="CDD" id="cd00761">
    <property type="entry name" value="Glyco_tranf_GTA_type"/>
    <property type="match status" value="1"/>
</dbReference>
<name>A0ABN0VSG4_9BACI</name>
<feature type="domain" description="Glycosyltransferase 2-like" evidence="1">
    <location>
        <begin position="11"/>
        <end position="154"/>
    </location>
</feature>
<comment type="caution">
    <text evidence="2">The sequence shown here is derived from an EMBL/GenBank/DDBJ whole genome shotgun (WGS) entry which is preliminary data.</text>
</comment>
<reference evidence="2 3" key="1">
    <citation type="journal article" date="2019" name="Int. J. Syst. Evol. Microbiol.">
        <title>The Global Catalogue of Microorganisms (GCM) 10K type strain sequencing project: providing services to taxonomists for standard genome sequencing and annotation.</title>
        <authorList>
            <consortium name="The Broad Institute Genomics Platform"/>
            <consortium name="The Broad Institute Genome Sequencing Center for Infectious Disease"/>
            <person name="Wu L."/>
            <person name="Ma J."/>
        </authorList>
    </citation>
    <scope>NUCLEOTIDE SEQUENCE [LARGE SCALE GENOMIC DNA]</scope>
    <source>
        <strain evidence="2 3">JCM 9731</strain>
    </source>
</reference>
<proteinExistence type="predicted"/>
<dbReference type="InterPro" id="IPR029044">
    <property type="entry name" value="Nucleotide-diphossugar_trans"/>
</dbReference>
<dbReference type="SUPFAM" id="SSF53448">
    <property type="entry name" value="Nucleotide-diphospho-sugar transferases"/>
    <property type="match status" value="1"/>
</dbReference>
<dbReference type="Pfam" id="PF00535">
    <property type="entry name" value="Glycos_transf_2"/>
    <property type="match status" value="1"/>
</dbReference>
<organism evidence="2 3">
    <name type="scientific">Bacillus carboniphilus</name>
    <dbReference type="NCBI Taxonomy" id="86663"/>
    <lineage>
        <taxon>Bacteria</taxon>
        <taxon>Bacillati</taxon>
        <taxon>Bacillota</taxon>
        <taxon>Bacilli</taxon>
        <taxon>Bacillales</taxon>
        <taxon>Bacillaceae</taxon>
        <taxon>Bacillus</taxon>
    </lineage>
</organism>
<gene>
    <name evidence="2" type="ORF">GCM10008967_03460</name>
</gene>
<evidence type="ECO:0000259" key="1">
    <source>
        <dbReference type="Pfam" id="PF00535"/>
    </source>
</evidence>
<dbReference type="RefSeq" id="WP_343795780.1">
    <property type="nucleotide sequence ID" value="NZ_BAAADJ010000004.1"/>
</dbReference>
<evidence type="ECO:0000313" key="3">
    <source>
        <dbReference type="Proteomes" id="UP001500782"/>
    </source>
</evidence>
<dbReference type="InterPro" id="IPR001173">
    <property type="entry name" value="Glyco_trans_2-like"/>
</dbReference>
<keyword evidence="3" id="KW-1185">Reference proteome</keyword>
<dbReference type="InterPro" id="IPR050834">
    <property type="entry name" value="Glycosyltransf_2"/>
</dbReference>
<dbReference type="EMBL" id="BAAADJ010000004">
    <property type="protein sequence ID" value="GAA0316190.1"/>
    <property type="molecule type" value="Genomic_DNA"/>
</dbReference>
<protein>
    <submittedName>
        <fullName evidence="2">Glycosyltransferase family 2 protein</fullName>
    </submittedName>
</protein>